<dbReference type="AlphaFoldDB" id="A0A5B9QJS5"/>
<evidence type="ECO:0000256" key="1">
    <source>
        <dbReference type="ARBA" id="ARBA00023122"/>
    </source>
</evidence>
<name>A0A5B9QJS5_9BACT</name>
<evidence type="ECO:0000313" key="5">
    <source>
        <dbReference type="Proteomes" id="UP000323917"/>
    </source>
</evidence>
<evidence type="ECO:0000313" key="4">
    <source>
        <dbReference type="EMBL" id="QEG37962.1"/>
    </source>
</evidence>
<feature type="domain" description="CBS" evidence="3">
    <location>
        <begin position="115"/>
        <end position="170"/>
    </location>
</feature>
<dbReference type="SUPFAM" id="SSF54631">
    <property type="entry name" value="CBS-domain pair"/>
    <property type="match status" value="1"/>
</dbReference>
<dbReference type="KEGG" id="bgok:Pr1d_53100"/>
<dbReference type="SMART" id="SM00116">
    <property type="entry name" value="CBS"/>
    <property type="match status" value="2"/>
</dbReference>
<proteinExistence type="predicted"/>
<dbReference type="InterPro" id="IPR000644">
    <property type="entry name" value="CBS_dom"/>
</dbReference>
<organism evidence="4 5">
    <name type="scientific">Bythopirellula goksoeyrii</name>
    <dbReference type="NCBI Taxonomy" id="1400387"/>
    <lineage>
        <taxon>Bacteria</taxon>
        <taxon>Pseudomonadati</taxon>
        <taxon>Planctomycetota</taxon>
        <taxon>Planctomycetia</taxon>
        <taxon>Pirellulales</taxon>
        <taxon>Lacipirellulaceae</taxon>
        <taxon>Bythopirellula</taxon>
    </lineage>
</organism>
<dbReference type="EMBL" id="CP042913">
    <property type="protein sequence ID" value="QEG37962.1"/>
    <property type="molecule type" value="Genomic_DNA"/>
</dbReference>
<dbReference type="OrthoDB" id="5295985at2"/>
<dbReference type="InterPro" id="IPR046342">
    <property type="entry name" value="CBS_dom_sf"/>
</dbReference>
<sequence>MILCPSCGFENLEGNDSCDQCQNSLTDLSIPQQRTAVAQGLVNDTIELLKPRKPLSVAPTDTVGEVLQKMVAEKIGCVMVVEGDEICGIFTEYDALMKVNTNAHSLANKPISSVMTAGPVTIEIDHKIAFALHRMHVGGYRHVPVLNKGKLVGVTSIRDILNYLAERIVVPA</sequence>
<dbReference type="PROSITE" id="PS51371">
    <property type="entry name" value="CBS"/>
    <property type="match status" value="2"/>
</dbReference>
<evidence type="ECO:0000259" key="3">
    <source>
        <dbReference type="PROSITE" id="PS51371"/>
    </source>
</evidence>
<keyword evidence="1 2" id="KW-0129">CBS domain</keyword>
<gene>
    <name evidence="4" type="ORF">Pr1d_53100</name>
</gene>
<protein>
    <submittedName>
        <fullName evidence="4">Inosine 5'-monophosphate dehydrogenase</fullName>
    </submittedName>
</protein>
<dbReference type="PANTHER" id="PTHR43080">
    <property type="entry name" value="CBS DOMAIN-CONTAINING PROTEIN CBSX3, MITOCHONDRIAL"/>
    <property type="match status" value="1"/>
</dbReference>
<evidence type="ECO:0000256" key="2">
    <source>
        <dbReference type="PROSITE-ProRule" id="PRU00703"/>
    </source>
</evidence>
<dbReference type="Pfam" id="PF00571">
    <property type="entry name" value="CBS"/>
    <property type="match status" value="2"/>
</dbReference>
<keyword evidence="5" id="KW-1185">Reference proteome</keyword>
<reference evidence="4 5" key="1">
    <citation type="submission" date="2019-08" db="EMBL/GenBank/DDBJ databases">
        <title>Deep-cultivation of Planctomycetes and their phenomic and genomic characterization uncovers novel biology.</title>
        <authorList>
            <person name="Wiegand S."/>
            <person name="Jogler M."/>
            <person name="Boedeker C."/>
            <person name="Pinto D."/>
            <person name="Vollmers J."/>
            <person name="Rivas-Marin E."/>
            <person name="Kohn T."/>
            <person name="Peeters S.H."/>
            <person name="Heuer A."/>
            <person name="Rast P."/>
            <person name="Oberbeckmann S."/>
            <person name="Bunk B."/>
            <person name="Jeske O."/>
            <person name="Meyerdierks A."/>
            <person name="Storesund J.E."/>
            <person name="Kallscheuer N."/>
            <person name="Luecker S."/>
            <person name="Lage O.M."/>
            <person name="Pohl T."/>
            <person name="Merkel B.J."/>
            <person name="Hornburger P."/>
            <person name="Mueller R.-W."/>
            <person name="Bruemmer F."/>
            <person name="Labrenz M."/>
            <person name="Spormann A.M."/>
            <person name="Op den Camp H."/>
            <person name="Overmann J."/>
            <person name="Amann R."/>
            <person name="Jetten M.S.M."/>
            <person name="Mascher T."/>
            <person name="Medema M.H."/>
            <person name="Devos D.P."/>
            <person name="Kaster A.-K."/>
            <person name="Ovreas L."/>
            <person name="Rohde M."/>
            <person name="Galperin M.Y."/>
            <person name="Jogler C."/>
        </authorList>
    </citation>
    <scope>NUCLEOTIDE SEQUENCE [LARGE SCALE GENOMIC DNA]</scope>
    <source>
        <strain evidence="4 5">Pr1d</strain>
    </source>
</reference>
<dbReference type="InterPro" id="IPR051257">
    <property type="entry name" value="Diverse_CBS-Domain"/>
</dbReference>
<accession>A0A5B9QJS5</accession>
<dbReference type="PANTHER" id="PTHR43080:SF2">
    <property type="entry name" value="CBS DOMAIN-CONTAINING PROTEIN"/>
    <property type="match status" value="1"/>
</dbReference>
<dbReference type="Gene3D" id="3.10.580.10">
    <property type="entry name" value="CBS-domain"/>
    <property type="match status" value="1"/>
</dbReference>
<dbReference type="Proteomes" id="UP000323917">
    <property type="component" value="Chromosome"/>
</dbReference>
<dbReference type="RefSeq" id="WP_148076128.1">
    <property type="nucleotide sequence ID" value="NZ_CP042913.1"/>
</dbReference>
<feature type="domain" description="CBS" evidence="3">
    <location>
        <begin position="49"/>
        <end position="106"/>
    </location>
</feature>